<evidence type="ECO:0000313" key="3">
    <source>
        <dbReference type="Proteomes" id="UP000596742"/>
    </source>
</evidence>
<feature type="compositionally biased region" description="Basic and acidic residues" evidence="1">
    <location>
        <begin position="68"/>
        <end position="77"/>
    </location>
</feature>
<dbReference type="AlphaFoldDB" id="A0A8B6FVD9"/>
<gene>
    <name evidence="2" type="ORF">MGAL_10B016462</name>
</gene>
<reference evidence="2" key="1">
    <citation type="submission" date="2018-11" db="EMBL/GenBank/DDBJ databases">
        <authorList>
            <person name="Alioto T."/>
            <person name="Alioto T."/>
        </authorList>
    </citation>
    <scope>NUCLEOTIDE SEQUENCE</scope>
</reference>
<dbReference type="Proteomes" id="UP000596742">
    <property type="component" value="Unassembled WGS sequence"/>
</dbReference>
<feature type="region of interest" description="Disordered" evidence="1">
    <location>
        <begin position="47"/>
        <end position="77"/>
    </location>
</feature>
<protein>
    <submittedName>
        <fullName evidence="2">Uncharacterized protein</fullName>
    </submittedName>
</protein>
<name>A0A8B6FVD9_MYTGA</name>
<organism evidence="2 3">
    <name type="scientific">Mytilus galloprovincialis</name>
    <name type="common">Mediterranean mussel</name>
    <dbReference type="NCBI Taxonomy" id="29158"/>
    <lineage>
        <taxon>Eukaryota</taxon>
        <taxon>Metazoa</taxon>
        <taxon>Spiralia</taxon>
        <taxon>Lophotrochozoa</taxon>
        <taxon>Mollusca</taxon>
        <taxon>Bivalvia</taxon>
        <taxon>Autobranchia</taxon>
        <taxon>Pteriomorphia</taxon>
        <taxon>Mytilida</taxon>
        <taxon>Mytiloidea</taxon>
        <taxon>Mytilidae</taxon>
        <taxon>Mytilinae</taxon>
        <taxon>Mytilus</taxon>
    </lineage>
</organism>
<proteinExistence type="predicted"/>
<sequence>NRGIGSSRSIYYAAQPTTPIVHAYGRTETVPHYVDINVLAIDEHSIASQDEFTDNDKDSENQNEDDYELPHDYMEVL</sequence>
<keyword evidence="3" id="KW-1185">Reference proteome</keyword>
<feature type="non-terminal residue" evidence="2">
    <location>
        <position position="1"/>
    </location>
</feature>
<comment type="caution">
    <text evidence="2">The sequence shown here is derived from an EMBL/GenBank/DDBJ whole genome shotgun (WGS) entry which is preliminary data.</text>
</comment>
<accession>A0A8B6FVD9</accession>
<evidence type="ECO:0000313" key="2">
    <source>
        <dbReference type="EMBL" id="VDI54918.1"/>
    </source>
</evidence>
<evidence type="ECO:0000256" key="1">
    <source>
        <dbReference type="SAM" id="MobiDB-lite"/>
    </source>
</evidence>
<dbReference type="EMBL" id="UYJE01007450">
    <property type="protein sequence ID" value="VDI54918.1"/>
    <property type="molecule type" value="Genomic_DNA"/>
</dbReference>